<dbReference type="RefSeq" id="WP_115921829.1">
    <property type="nucleotide sequence ID" value="NZ_QTUA01000001.1"/>
</dbReference>
<comment type="similarity">
    <text evidence="2 6">Belongs to the FPP/GGPP synthase family.</text>
</comment>
<evidence type="ECO:0000256" key="5">
    <source>
        <dbReference type="ARBA" id="ARBA00022842"/>
    </source>
</evidence>
<keyword evidence="4" id="KW-0479">Metal-binding</keyword>
<dbReference type="PROSITE" id="PS00444">
    <property type="entry name" value="POLYPRENYL_SYNTHASE_2"/>
    <property type="match status" value="1"/>
</dbReference>
<dbReference type="PROSITE" id="PS00723">
    <property type="entry name" value="POLYPRENYL_SYNTHASE_1"/>
    <property type="match status" value="1"/>
</dbReference>
<keyword evidence="5" id="KW-0460">Magnesium</keyword>
<reference evidence="7 8" key="1">
    <citation type="submission" date="2018-08" db="EMBL/GenBank/DDBJ databases">
        <title>Sequencing the genomes of 1000 actinobacteria strains.</title>
        <authorList>
            <person name="Klenk H.-P."/>
        </authorList>
    </citation>
    <scope>NUCLEOTIDE SEQUENCE [LARGE SCALE GENOMIC DNA]</scope>
    <source>
        <strain evidence="7 8">DSM 22967</strain>
    </source>
</reference>
<comment type="cofactor">
    <cofactor evidence="1">
        <name>Mg(2+)</name>
        <dbReference type="ChEBI" id="CHEBI:18420"/>
    </cofactor>
</comment>
<dbReference type="Pfam" id="PF00348">
    <property type="entry name" value="polyprenyl_synt"/>
    <property type="match status" value="1"/>
</dbReference>
<dbReference type="EMBL" id="QTUA01000001">
    <property type="protein sequence ID" value="REF29738.1"/>
    <property type="molecule type" value="Genomic_DNA"/>
</dbReference>
<dbReference type="PANTHER" id="PTHR12001:SF85">
    <property type="entry name" value="SHORT CHAIN ISOPRENYL DIPHOSPHATE SYNTHASE"/>
    <property type="match status" value="1"/>
</dbReference>
<evidence type="ECO:0000256" key="6">
    <source>
        <dbReference type="RuleBase" id="RU004466"/>
    </source>
</evidence>
<sequence>MATQTGTRPAACHWRDTAAADRALSAMLGDGRSRAALRSPDHTRLWNALEDASIGGKRFRPALVRAAHDTFDGTEHEAVAQVGAAIELLHTAFVIQDDVIDGDDIRRGRPNVSGTFRTWAREHGADEDAAAELAFTAGILAGDLAMATALRAIATCGVSPAVTNRLLDLFDTALQITTAGELADVRLSLGLEPASTDASLAMAEHKTSAYSFSLPLQAGALLAGAGADIVQECDVVGRHLGVAFQLADDLLGVFGNPDLTLKSTTCDLRTRKQTPLLSHARSTDEWDEIDSHLGRDLGDAELAEVRRLLTRNGSREFVTGLMHEHLRLAHAHITALGLPTELPAIITDSLTLLLDDSEAA</sequence>
<dbReference type="GO" id="GO:0046872">
    <property type="term" value="F:metal ion binding"/>
    <property type="evidence" value="ECO:0007669"/>
    <property type="project" value="UniProtKB-KW"/>
</dbReference>
<dbReference type="GO" id="GO:0008299">
    <property type="term" value="P:isoprenoid biosynthetic process"/>
    <property type="evidence" value="ECO:0007669"/>
    <property type="project" value="InterPro"/>
</dbReference>
<evidence type="ECO:0000256" key="1">
    <source>
        <dbReference type="ARBA" id="ARBA00001946"/>
    </source>
</evidence>
<dbReference type="PANTHER" id="PTHR12001">
    <property type="entry name" value="GERANYLGERANYL PYROPHOSPHATE SYNTHASE"/>
    <property type="match status" value="1"/>
</dbReference>
<name>A0A3D9UJW2_9MICO</name>
<dbReference type="SFLD" id="SFLDS00005">
    <property type="entry name" value="Isoprenoid_Synthase_Type_I"/>
    <property type="match status" value="1"/>
</dbReference>
<dbReference type="InterPro" id="IPR000092">
    <property type="entry name" value="Polyprenyl_synt"/>
</dbReference>
<evidence type="ECO:0000256" key="4">
    <source>
        <dbReference type="ARBA" id="ARBA00022723"/>
    </source>
</evidence>
<accession>A0A3D9UJW2</accession>
<dbReference type="InterPro" id="IPR033749">
    <property type="entry name" value="Polyprenyl_synt_CS"/>
</dbReference>
<comment type="caution">
    <text evidence="7">The sequence shown here is derived from an EMBL/GenBank/DDBJ whole genome shotgun (WGS) entry which is preliminary data.</text>
</comment>
<keyword evidence="3 6" id="KW-0808">Transferase</keyword>
<gene>
    <name evidence="7" type="ORF">DFJ65_0706</name>
</gene>
<evidence type="ECO:0000256" key="2">
    <source>
        <dbReference type="ARBA" id="ARBA00006706"/>
    </source>
</evidence>
<dbReference type="SUPFAM" id="SSF48576">
    <property type="entry name" value="Terpenoid synthases"/>
    <property type="match status" value="1"/>
</dbReference>
<evidence type="ECO:0000256" key="3">
    <source>
        <dbReference type="ARBA" id="ARBA00022679"/>
    </source>
</evidence>
<dbReference type="GO" id="GO:0004659">
    <property type="term" value="F:prenyltransferase activity"/>
    <property type="evidence" value="ECO:0007669"/>
    <property type="project" value="InterPro"/>
</dbReference>
<dbReference type="AlphaFoldDB" id="A0A3D9UJW2"/>
<proteinExistence type="inferred from homology"/>
<dbReference type="Gene3D" id="1.10.600.10">
    <property type="entry name" value="Farnesyl Diphosphate Synthase"/>
    <property type="match status" value="1"/>
</dbReference>
<dbReference type="OrthoDB" id="4497239at2"/>
<dbReference type="InterPro" id="IPR008949">
    <property type="entry name" value="Isoprenoid_synthase_dom_sf"/>
</dbReference>
<organism evidence="7 8">
    <name type="scientific">Calidifontibacter indicus</name>
    <dbReference type="NCBI Taxonomy" id="419650"/>
    <lineage>
        <taxon>Bacteria</taxon>
        <taxon>Bacillati</taxon>
        <taxon>Actinomycetota</taxon>
        <taxon>Actinomycetes</taxon>
        <taxon>Micrococcales</taxon>
        <taxon>Dermacoccaceae</taxon>
        <taxon>Calidifontibacter</taxon>
    </lineage>
</organism>
<evidence type="ECO:0000313" key="7">
    <source>
        <dbReference type="EMBL" id="REF29738.1"/>
    </source>
</evidence>
<evidence type="ECO:0000313" key="8">
    <source>
        <dbReference type="Proteomes" id="UP000256253"/>
    </source>
</evidence>
<protein>
    <submittedName>
        <fullName evidence="7">Geranylgeranyl diphosphate synthase type II</fullName>
    </submittedName>
</protein>
<dbReference type="Proteomes" id="UP000256253">
    <property type="component" value="Unassembled WGS sequence"/>
</dbReference>
<keyword evidence="8" id="KW-1185">Reference proteome</keyword>